<dbReference type="OrthoDB" id="2096280at2759"/>
<feature type="region of interest" description="Disordered" evidence="1">
    <location>
        <begin position="296"/>
        <end position="317"/>
    </location>
</feature>
<evidence type="ECO:0000313" key="4">
    <source>
        <dbReference type="EMBL" id="CUG41395.1"/>
    </source>
</evidence>
<dbReference type="Pfam" id="PF25325">
    <property type="entry name" value="EF-hand_EFHB_C"/>
    <property type="match status" value="1"/>
</dbReference>
<sequence length="454" mass="49043">MSRISLLPTEGGAFFARDPAPQLRPAGKIYPPEVGGVRADITQVAVGQNRIPTPTGIKPFRREHAMPLGHSTRHTGTRHDSPRDQDRIYGAKNVKLSSVEDCLKPNSNSDKMGSLAAEHAEQRYLSNRKEPLGRVPDASIPIPDALVRDGFGIPTKKSDSAKVVIYNSADKEAKLLHPPGEQKTRGYDWTSTNIDPSNHRFGAVGHGNPITTKELVSPQGTAHVLPKIVRDFDAVTYPELSKTRNLGFGSRNQGADYTYGKPLKRDELNARQLISGVATLPDVQLDDGTASSVVLSGSASGGAGASSSSNNNNGGYNQLGGTYVKSVTQRKLRSLDKEDGSGKFGGVTRSLGVPSIRTDIPKPDETYRKVTNGVNYGDDVGAKHLLYPNEYIGNGILTKYYGSGKTLEEIQQLCVKLELDLTNRQIEEAFEVASASTGRSTVEAFRDVTKQLGF</sequence>
<dbReference type="VEuPathDB" id="TriTrypDB:BSAL_79050"/>
<keyword evidence="5" id="KW-1185">Reference proteome</keyword>
<evidence type="ECO:0000256" key="1">
    <source>
        <dbReference type="SAM" id="MobiDB-lite"/>
    </source>
</evidence>
<organism evidence="4 5">
    <name type="scientific">Bodo saltans</name>
    <name type="common">Flagellated protozoan</name>
    <dbReference type="NCBI Taxonomy" id="75058"/>
    <lineage>
        <taxon>Eukaryota</taxon>
        <taxon>Discoba</taxon>
        <taxon>Euglenozoa</taxon>
        <taxon>Kinetoplastea</taxon>
        <taxon>Metakinetoplastina</taxon>
        <taxon>Eubodonida</taxon>
        <taxon>Bodonidae</taxon>
        <taxon>Bodo</taxon>
    </lineage>
</organism>
<gene>
    <name evidence="3" type="ORF">BSAL_77935</name>
    <name evidence="4" type="ORF">BSAL_79050</name>
</gene>
<dbReference type="InterPro" id="IPR057428">
    <property type="entry name" value="EFHB_EF-hand_C"/>
</dbReference>
<dbReference type="AlphaFoldDB" id="A0A0S4J2B8"/>
<protein>
    <recommendedName>
        <fullName evidence="2">EFHB C-terminal EF-hand domain-containing protein</fullName>
    </recommendedName>
</protein>
<reference evidence="4" key="2">
    <citation type="submission" date="2015-09" db="EMBL/GenBank/DDBJ databases">
        <authorList>
            <person name="Jackson K.R."/>
            <person name="Lunt B.L."/>
            <person name="Fisher J.N.B."/>
            <person name="Gardner A.V."/>
            <person name="Bailey M.E."/>
            <person name="Deus L.M."/>
            <person name="Earl A.S."/>
            <person name="Gibby P.D."/>
            <person name="Hartmann K.A."/>
            <person name="Liu J.E."/>
            <person name="Manci A.M."/>
            <person name="Nielsen D.A."/>
            <person name="Solomon M.B."/>
            <person name="Breakwell D.P."/>
            <person name="Burnett S.H."/>
            <person name="Grose J.H."/>
        </authorList>
    </citation>
    <scope>NUCLEOTIDE SEQUENCE [LARGE SCALE GENOMIC DNA]</scope>
    <source>
        <strain evidence="4">Lake Konstanz</strain>
    </source>
</reference>
<feature type="compositionally biased region" description="Low complexity" evidence="1">
    <location>
        <begin position="305"/>
        <end position="317"/>
    </location>
</feature>
<dbReference type="Proteomes" id="UP000051952">
    <property type="component" value="Unassembled WGS sequence"/>
</dbReference>
<proteinExistence type="predicted"/>
<dbReference type="EMBL" id="CYKH01000760">
    <property type="protein sequence ID" value="CUG34060.1"/>
    <property type="molecule type" value="Genomic_DNA"/>
</dbReference>
<reference evidence="5" key="1">
    <citation type="submission" date="2015-09" db="EMBL/GenBank/DDBJ databases">
        <authorList>
            <consortium name="Pathogen Informatics"/>
        </authorList>
    </citation>
    <scope>NUCLEOTIDE SEQUENCE [LARGE SCALE GENOMIC DNA]</scope>
    <source>
        <strain evidence="5">Lake Konstanz</strain>
    </source>
</reference>
<evidence type="ECO:0000313" key="5">
    <source>
        <dbReference type="Proteomes" id="UP000051952"/>
    </source>
</evidence>
<dbReference type="VEuPathDB" id="TriTrypDB:BSAL_77935"/>
<dbReference type="EMBL" id="CYKH01000796">
    <property type="protein sequence ID" value="CUG41395.1"/>
    <property type="molecule type" value="Genomic_DNA"/>
</dbReference>
<evidence type="ECO:0000313" key="3">
    <source>
        <dbReference type="EMBL" id="CUG34060.1"/>
    </source>
</evidence>
<accession>A0A0S4J2B8</accession>
<feature type="domain" description="EFHB C-terminal EF-hand" evidence="2">
    <location>
        <begin position="383"/>
        <end position="452"/>
    </location>
</feature>
<name>A0A0S4J2B8_BODSA</name>
<evidence type="ECO:0000259" key="2">
    <source>
        <dbReference type="Pfam" id="PF25325"/>
    </source>
</evidence>